<evidence type="ECO:0000313" key="2">
    <source>
        <dbReference type="Proteomes" id="UP001189429"/>
    </source>
</evidence>
<dbReference type="EMBL" id="CAUYUJ010021030">
    <property type="protein sequence ID" value="CAK0902163.1"/>
    <property type="molecule type" value="Genomic_DNA"/>
</dbReference>
<keyword evidence="2" id="KW-1185">Reference proteome</keyword>
<evidence type="ECO:0000313" key="1">
    <source>
        <dbReference type="EMBL" id="CAK0902163.1"/>
    </source>
</evidence>
<dbReference type="Proteomes" id="UP001189429">
    <property type="component" value="Unassembled WGS sequence"/>
</dbReference>
<comment type="caution">
    <text evidence="1">The sequence shown here is derived from an EMBL/GenBank/DDBJ whole genome shotgun (WGS) entry which is preliminary data.</text>
</comment>
<proteinExistence type="predicted"/>
<name>A0ABN9XTV6_9DINO</name>
<protein>
    <submittedName>
        <fullName evidence="1">Uncharacterized protein</fullName>
    </submittedName>
</protein>
<accession>A0ABN9XTV6</accession>
<sequence>MGGELSGFAVLDCGPRKLLRVARAAEVQEAGDAGGEQCMVRLVLAEVIRDMSPLRGRATALRGVPAVLVTDCRAFFDGALALRNALDEGQTTARWVHSHAHIADGFIEASWQAFGVIWASLEKQQWRLMCDEQFMSARRRAALGKGVFDATNPGDTATVRWVLGERRLARQGQSTDGLLGHAQSETNASAPAISDYQIMI</sequence>
<reference evidence="1" key="1">
    <citation type="submission" date="2023-10" db="EMBL/GenBank/DDBJ databases">
        <authorList>
            <person name="Chen Y."/>
            <person name="Shah S."/>
            <person name="Dougan E. K."/>
            <person name="Thang M."/>
            <person name="Chan C."/>
        </authorList>
    </citation>
    <scope>NUCLEOTIDE SEQUENCE [LARGE SCALE GENOMIC DNA]</scope>
</reference>
<organism evidence="1 2">
    <name type="scientific">Prorocentrum cordatum</name>
    <dbReference type="NCBI Taxonomy" id="2364126"/>
    <lineage>
        <taxon>Eukaryota</taxon>
        <taxon>Sar</taxon>
        <taxon>Alveolata</taxon>
        <taxon>Dinophyceae</taxon>
        <taxon>Prorocentrales</taxon>
        <taxon>Prorocentraceae</taxon>
        <taxon>Prorocentrum</taxon>
    </lineage>
</organism>
<gene>
    <name evidence="1" type="ORF">PCOR1329_LOCUS78858</name>
</gene>